<dbReference type="PANTHER" id="PTHR10519">
    <property type="entry name" value="GABA-B RECEPTOR"/>
    <property type="match status" value="1"/>
</dbReference>
<feature type="transmembrane region" description="Helical" evidence="10">
    <location>
        <begin position="745"/>
        <end position="770"/>
    </location>
</feature>
<feature type="transmembrane region" description="Helical" evidence="10">
    <location>
        <begin position="782"/>
        <end position="804"/>
    </location>
</feature>
<evidence type="ECO:0000256" key="5">
    <source>
        <dbReference type="ARBA" id="ARBA00023136"/>
    </source>
</evidence>
<dbReference type="InterPro" id="IPR001828">
    <property type="entry name" value="ANF_lig-bd_rcpt"/>
</dbReference>
<dbReference type="GO" id="GO:0038039">
    <property type="term" value="C:G protein-coupled receptor heterodimeric complex"/>
    <property type="evidence" value="ECO:0007669"/>
    <property type="project" value="TreeGrafter"/>
</dbReference>
<evidence type="ECO:0000256" key="7">
    <source>
        <dbReference type="ARBA" id="ARBA00023180"/>
    </source>
</evidence>
<evidence type="ECO:0000256" key="6">
    <source>
        <dbReference type="ARBA" id="ARBA00023170"/>
    </source>
</evidence>
<dbReference type="AlphaFoldDB" id="A0A9N8EV19"/>
<keyword evidence="5 10" id="KW-0472">Membrane</keyword>
<dbReference type="InterPro" id="IPR017978">
    <property type="entry name" value="GPCR_3_C"/>
</dbReference>
<dbReference type="Proteomes" id="UP001153069">
    <property type="component" value="Unassembled WGS sequence"/>
</dbReference>
<dbReference type="PANTHER" id="PTHR10519:SF20">
    <property type="entry name" value="G-PROTEIN COUPLED RECEPTOR 156-RELATED"/>
    <property type="match status" value="1"/>
</dbReference>
<evidence type="ECO:0000256" key="4">
    <source>
        <dbReference type="ARBA" id="ARBA00023040"/>
    </source>
</evidence>
<gene>
    <name evidence="12" type="ORF">SEMRO_1650_G288710.1</name>
</gene>
<dbReference type="Pfam" id="PF00003">
    <property type="entry name" value="7tm_3"/>
    <property type="match status" value="1"/>
</dbReference>
<feature type="compositionally biased region" description="Low complexity" evidence="9">
    <location>
        <begin position="198"/>
        <end position="213"/>
    </location>
</feature>
<organism evidence="12 13">
    <name type="scientific">Seminavis robusta</name>
    <dbReference type="NCBI Taxonomy" id="568900"/>
    <lineage>
        <taxon>Eukaryota</taxon>
        <taxon>Sar</taxon>
        <taxon>Stramenopiles</taxon>
        <taxon>Ochrophyta</taxon>
        <taxon>Bacillariophyta</taxon>
        <taxon>Bacillariophyceae</taxon>
        <taxon>Bacillariophycidae</taxon>
        <taxon>Naviculales</taxon>
        <taxon>Naviculaceae</taxon>
        <taxon>Seminavis</taxon>
    </lineage>
</organism>
<dbReference type="PROSITE" id="PS50259">
    <property type="entry name" value="G_PROTEIN_RECEP_F3_4"/>
    <property type="match status" value="1"/>
</dbReference>
<dbReference type="EMBL" id="CAICTM010001648">
    <property type="protein sequence ID" value="CAB9525260.1"/>
    <property type="molecule type" value="Genomic_DNA"/>
</dbReference>
<evidence type="ECO:0000313" key="13">
    <source>
        <dbReference type="Proteomes" id="UP001153069"/>
    </source>
</evidence>
<comment type="caution">
    <text evidence="12">The sequence shown here is derived from an EMBL/GenBank/DDBJ whole genome shotgun (WGS) entry which is preliminary data.</text>
</comment>
<reference evidence="12" key="1">
    <citation type="submission" date="2020-06" db="EMBL/GenBank/DDBJ databases">
        <authorList>
            <consortium name="Plant Systems Biology data submission"/>
        </authorList>
    </citation>
    <scope>NUCLEOTIDE SEQUENCE</scope>
    <source>
        <strain evidence="12">D6</strain>
    </source>
</reference>
<dbReference type="InterPro" id="IPR002455">
    <property type="entry name" value="GPCR3_GABA-B"/>
</dbReference>
<protein>
    <submittedName>
        <fullName evidence="12">Gamma-aminobutyric acid (GABA) B receptor</fullName>
    </submittedName>
</protein>
<feature type="transmembrane region" description="Helical" evidence="10">
    <location>
        <begin position="686"/>
        <end position="712"/>
    </location>
</feature>
<keyword evidence="6 12" id="KW-0675">Receptor</keyword>
<feature type="region of interest" description="Disordered" evidence="9">
    <location>
        <begin position="195"/>
        <end position="231"/>
    </location>
</feature>
<keyword evidence="8" id="KW-0807">Transducer</keyword>
<dbReference type="OrthoDB" id="17569at2759"/>
<keyword evidence="13" id="KW-1185">Reference proteome</keyword>
<proteinExistence type="predicted"/>
<keyword evidence="4" id="KW-0297">G-protein coupled receptor</keyword>
<feature type="region of interest" description="Disordered" evidence="9">
    <location>
        <begin position="96"/>
        <end position="124"/>
    </location>
</feature>
<evidence type="ECO:0000256" key="1">
    <source>
        <dbReference type="ARBA" id="ARBA00004141"/>
    </source>
</evidence>
<sequence>MTSTPSRIRYRDDGSRYGKLLAVKSYSNRDPVVLKDFVVGVDIVSFLAWKHVQERNGVVVSSLPSRLEGCDFHWGIEMRDDQSSANQGVRQLVAATTNTTSTPRPSSVTSHTRPTNPPELTPNNNGYWTLPQHTANHNNNDYWTIPQGQRPVINRTLEPPRAQVNDYWTLPQSETRGRYQDRQLLTTITIIDHPDLHPSSVAPSAAPQQQQQVDESDSVEAPPPQPPAEEWLFPFALTGPTRSNIAHPLSTLGSAYEIPLPMPAPYGYFHSIGVTHCANLFSQDAWGRTYNTDLRREAKALGITMVSFGYDTNEEDIEATLEQLKQSGMRYIYAIIKFDWEFVLETAYQKGIIGTDQHVWIGAEATDWTDDGLELSRHPGNSTREYMLTQALNGVGSLSIYVEESTLLNAAMEDFLHNTELQQEYVNAHPEAFIFQNYSFAESVNPSASFYHQMFYDATYSIGLAACNTPGLFTGSELYETLVNLQFEGVTGNITFDPITGTRSPDSVKFRVDNVFLSDERSDENYTRFETKLAAIVVSGQVEHEHRFIYHDNTTIPPPSIEPVEHAYNLIPSGAKVVGGLMGAAVMFASVAICFWTWYYRNTFVVRASQPVFLGTICLGTFIMAAASIPMGMQGTEESRGLDAACMATVWMVFLGFVITLSALFSKTWRMNQIMQSGVSMRRIEVHIVDVMWPFVTLMTLNVSLLVAWTVVAPFTYVRTDGNDYDSYGRSLESYGHCTAESNNFLFFFIPLVVVDFMMVAVATYQSYIARKLPTEFSESSYLALSMGCLTETLALGGPILFAASSSPTTFYVIFSLLLFTTNLTILLPVFVPKYLHRNAQSRTVLRGTMHNLQSRSVARHSANQNALPRGRQSIVRHGANVSSSNSRVSATFNGFNQVNVSFQDVTPSWGGFQLSRLTSYVEEPTHLQSVVEE</sequence>
<dbReference type="CDD" id="cd15047">
    <property type="entry name" value="7tmC_GABA-B-like"/>
    <property type="match status" value="1"/>
</dbReference>
<evidence type="ECO:0000313" key="12">
    <source>
        <dbReference type="EMBL" id="CAB9525260.1"/>
    </source>
</evidence>
<dbReference type="Gene3D" id="3.40.50.2300">
    <property type="match status" value="2"/>
</dbReference>
<dbReference type="Pfam" id="PF01094">
    <property type="entry name" value="ANF_receptor"/>
    <property type="match status" value="1"/>
</dbReference>
<evidence type="ECO:0000259" key="11">
    <source>
        <dbReference type="PROSITE" id="PS50259"/>
    </source>
</evidence>
<dbReference type="GO" id="GO:0004965">
    <property type="term" value="F:G protein-coupled GABA receptor activity"/>
    <property type="evidence" value="ECO:0007669"/>
    <property type="project" value="InterPro"/>
</dbReference>
<feature type="domain" description="G-protein coupled receptors family 3 profile" evidence="11">
    <location>
        <begin position="644"/>
        <end position="834"/>
    </location>
</feature>
<keyword evidence="7" id="KW-0325">Glycoprotein</keyword>
<keyword evidence="3 10" id="KW-1133">Transmembrane helix</keyword>
<feature type="transmembrane region" description="Helical" evidence="10">
    <location>
        <begin position="810"/>
        <end position="832"/>
    </location>
</feature>
<evidence type="ECO:0000256" key="9">
    <source>
        <dbReference type="SAM" id="MobiDB-lite"/>
    </source>
</evidence>
<evidence type="ECO:0000256" key="8">
    <source>
        <dbReference type="ARBA" id="ARBA00023224"/>
    </source>
</evidence>
<feature type="transmembrane region" description="Helical" evidence="10">
    <location>
        <begin position="612"/>
        <end position="630"/>
    </location>
</feature>
<keyword evidence="2 10" id="KW-0812">Transmembrane</keyword>
<feature type="transmembrane region" description="Helical" evidence="10">
    <location>
        <begin position="577"/>
        <end position="600"/>
    </location>
</feature>
<evidence type="ECO:0000256" key="3">
    <source>
        <dbReference type="ARBA" id="ARBA00022989"/>
    </source>
</evidence>
<dbReference type="SUPFAM" id="SSF53822">
    <property type="entry name" value="Periplasmic binding protein-like I"/>
    <property type="match status" value="1"/>
</dbReference>
<dbReference type="PRINTS" id="PR01176">
    <property type="entry name" value="GABABRECEPTR"/>
</dbReference>
<feature type="transmembrane region" description="Helical" evidence="10">
    <location>
        <begin position="642"/>
        <end position="665"/>
    </location>
</feature>
<feature type="compositionally biased region" description="Low complexity" evidence="9">
    <location>
        <begin position="96"/>
        <end position="114"/>
    </location>
</feature>
<evidence type="ECO:0000256" key="2">
    <source>
        <dbReference type="ARBA" id="ARBA00022692"/>
    </source>
</evidence>
<accession>A0A9N8EV19</accession>
<name>A0A9N8EV19_9STRA</name>
<comment type="subcellular location">
    <subcellularLocation>
        <location evidence="1">Membrane</location>
        <topology evidence="1">Multi-pass membrane protein</topology>
    </subcellularLocation>
</comment>
<evidence type="ECO:0000256" key="10">
    <source>
        <dbReference type="SAM" id="Phobius"/>
    </source>
</evidence>
<dbReference type="InterPro" id="IPR028082">
    <property type="entry name" value="Peripla_BP_I"/>
</dbReference>